<evidence type="ECO:0000256" key="2">
    <source>
        <dbReference type="ARBA" id="ARBA00004496"/>
    </source>
</evidence>
<reference evidence="12 13" key="1">
    <citation type="submission" date="2019-03" db="EMBL/GenBank/DDBJ databases">
        <title>Genomics of glacier-inhabiting Cryobacterium strains.</title>
        <authorList>
            <person name="Liu Q."/>
            <person name="Xin Y.-H."/>
        </authorList>
    </citation>
    <scope>NUCLEOTIDE SEQUENCE [LARGE SCALE GENOMIC DNA]</scope>
    <source>
        <strain evidence="12 13">Hh4</strain>
    </source>
</reference>
<dbReference type="RefSeq" id="WP_134523898.1">
    <property type="nucleotide sequence ID" value="NZ_SOHH01000068.1"/>
</dbReference>
<comment type="catalytic activity">
    <reaction evidence="10 11">
        <text>D-sedoheptulose 7-phosphate + D-glyceraldehyde 3-phosphate = D-erythrose 4-phosphate + beta-D-fructose 6-phosphate</text>
        <dbReference type="Rhea" id="RHEA:17053"/>
        <dbReference type="ChEBI" id="CHEBI:16897"/>
        <dbReference type="ChEBI" id="CHEBI:57483"/>
        <dbReference type="ChEBI" id="CHEBI:57634"/>
        <dbReference type="ChEBI" id="CHEBI:59776"/>
        <dbReference type="EC" id="2.2.1.2"/>
    </reaction>
</comment>
<evidence type="ECO:0000313" key="13">
    <source>
        <dbReference type="Proteomes" id="UP000298313"/>
    </source>
</evidence>
<dbReference type="SUPFAM" id="SSF51569">
    <property type="entry name" value="Aldolase"/>
    <property type="match status" value="1"/>
</dbReference>
<dbReference type="CDD" id="cd00955">
    <property type="entry name" value="Transaldolase_like"/>
    <property type="match status" value="1"/>
</dbReference>
<evidence type="ECO:0000256" key="1">
    <source>
        <dbReference type="ARBA" id="ARBA00003518"/>
    </source>
</evidence>
<dbReference type="GO" id="GO:0006098">
    <property type="term" value="P:pentose-phosphate shunt"/>
    <property type="evidence" value="ECO:0007669"/>
    <property type="project" value="UniProtKB-UniRule"/>
</dbReference>
<accession>A0A4R9B6Q6</accession>
<evidence type="ECO:0000256" key="8">
    <source>
        <dbReference type="ARBA" id="ARBA00023126"/>
    </source>
</evidence>
<dbReference type="HAMAP" id="MF_00493">
    <property type="entry name" value="Transaldolase_2"/>
    <property type="match status" value="1"/>
</dbReference>
<proteinExistence type="inferred from homology"/>
<evidence type="ECO:0000256" key="5">
    <source>
        <dbReference type="ARBA" id="ARBA00013151"/>
    </source>
</evidence>
<dbReference type="InterPro" id="IPR018225">
    <property type="entry name" value="Transaldolase_AS"/>
</dbReference>
<dbReference type="GO" id="GO:0005975">
    <property type="term" value="P:carbohydrate metabolic process"/>
    <property type="evidence" value="ECO:0007669"/>
    <property type="project" value="InterPro"/>
</dbReference>
<protein>
    <recommendedName>
        <fullName evidence="5 11">Transaldolase</fullName>
        <ecNumber evidence="5 11">2.2.1.2</ecNumber>
    </recommendedName>
</protein>
<comment type="pathway">
    <text evidence="3 11">Carbohydrate degradation; pentose phosphate pathway; D-glyceraldehyde 3-phosphate and beta-D-fructose 6-phosphate from D-ribose 5-phosphate and D-xylulose 5-phosphate (non-oxidative stage): step 2/3.</text>
</comment>
<keyword evidence="8 11" id="KW-0570">Pentose shunt</keyword>
<dbReference type="EMBL" id="SOHH01000068">
    <property type="protein sequence ID" value="TFD76668.1"/>
    <property type="molecule type" value="Genomic_DNA"/>
</dbReference>
<gene>
    <name evidence="11 12" type="primary">tal</name>
    <name evidence="12" type="ORF">E3T48_09895</name>
</gene>
<evidence type="ECO:0000256" key="7">
    <source>
        <dbReference type="ARBA" id="ARBA00022679"/>
    </source>
</evidence>
<dbReference type="GO" id="GO:0004801">
    <property type="term" value="F:transaldolase activity"/>
    <property type="evidence" value="ECO:0007669"/>
    <property type="project" value="UniProtKB-UniRule"/>
</dbReference>
<dbReference type="Proteomes" id="UP000298313">
    <property type="component" value="Unassembled WGS sequence"/>
</dbReference>
<feature type="active site" description="Schiff-base intermediate with substrate" evidence="11">
    <location>
        <position position="142"/>
    </location>
</feature>
<keyword evidence="6 11" id="KW-0963">Cytoplasm</keyword>
<comment type="similarity">
    <text evidence="4 11">Belongs to the transaldolase family. Type 2 subfamily.</text>
</comment>
<evidence type="ECO:0000256" key="9">
    <source>
        <dbReference type="ARBA" id="ARBA00023270"/>
    </source>
</evidence>
<dbReference type="GO" id="GO:0005737">
    <property type="term" value="C:cytoplasm"/>
    <property type="evidence" value="ECO:0007669"/>
    <property type="project" value="UniProtKB-SubCell"/>
</dbReference>
<comment type="function">
    <text evidence="1 11">Transaldolase is important for the balance of metabolites in the pentose-phosphate pathway.</text>
</comment>
<name>A0A4R9B6Q6_9MICO</name>
<evidence type="ECO:0000256" key="6">
    <source>
        <dbReference type="ARBA" id="ARBA00022490"/>
    </source>
</evidence>
<organism evidence="12 13">
    <name type="scientific">Cryobacterium fucosi</name>
    <dbReference type="NCBI Taxonomy" id="1259157"/>
    <lineage>
        <taxon>Bacteria</taxon>
        <taxon>Bacillati</taxon>
        <taxon>Actinomycetota</taxon>
        <taxon>Actinomycetes</taxon>
        <taxon>Micrococcales</taxon>
        <taxon>Microbacteriaceae</taxon>
        <taxon>Cryobacterium</taxon>
    </lineage>
</organism>
<comment type="caution">
    <text evidence="12">The sequence shown here is derived from an EMBL/GenBank/DDBJ whole genome shotgun (WGS) entry which is preliminary data.</text>
</comment>
<dbReference type="NCBIfam" id="TIGR00876">
    <property type="entry name" value="tal_mycobact"/>
    <property type="match status" value="1"/>
</dbReference>
<evidence type="ECO:0000256" key="11">
    <source>
        <dbReference type="HAMAP-Rule" id="MF_00493"/>
    </source>
</evidence>
<dbReference type="PROSITE" id="PS01054">
    <property type="entry name" value="TRANSALDOLASE_1"/>
    <property type="match status" value="1"/>
</dbReference>
<dbReference type="InterPro" id="IPR001585">
    <property type="entry name" value="TAL/FSA"/>
</dbReference>
<sequence>MTENTPLAQLSAAGVSIWLDDLSRERIVSGGLQTLIDTKNVVGVTTNPTIFAGALSKGEAYVEQVAALAAAGAGVQEAVFEITTDDVRAASDIFRPVYDGTRGVDGRVSIEVEPGLAHDAAGTVAQAQELWAKVDRPNAMIKIPATVEGLDAITATIALGISVNVTLIFSLERHRQVINAYLSGLEKARSAGLDLSTIHSVASFFVSRVDTEINQRLEAIGTDAALALKSKAGVANAQLAYEVFEQAFSSERALGLLQAGANKQRPLWASTGVKDPTLPDTLYVTNLVAPEVVNTMPEKTLEATLDHGVIPADSVTGAYDEANAVLDALANEGVSYVDVTQVLEAEGVAKFIVSWNELLETVSIALDTAKATSGAAL</sequence>
<dbReference type="EC" id="2.2.1.2" evidence="5 11"/>
<dbReference type="PIRSF" id="PIRSF036915">
    <property type="entry name" value="Trnald_Bac_Plnt"/>
    <property type="match status" value="1"/>
</dbReference>
<dbReference type="InterPro" id="IPR013785">
    <property type="entry name" value="Aldolase_TIM"/>
</dbReference>
<dbReference type="UniPathway" id="UPA00115">
    <property type="reaction ID" value="UER00414"/>
</dbReference>
<evidence type="ECO:0000256" key="3">
    <source>
        <dbReference type="ARBA" id="ARBA00004857"/>
    </source>
</evidence>
<evidence type="ECO:0000256" key="10">
    <source>
        <dbReference type="ARBA" id="ARBA00048810"/>
    </source>
</evidence>
<keyword evidence="9 11" id="KW-0704">Schiff base</keyword>
<evidence type="ECO:0000313" key="12">
    <source>
        <dbReference type="EMBL" id="TFD76668.1"/>
    </source>
</evidence>
<dbReference type="AlphaFoldDB" id="A0A4R9B6Q6"/>
<keyword evidence="7 11" id="KW-0808">Transferase</keyword>
<evidence type="ECO:0000256" key="4">
    <source>
        <dbReference type="ARBA" id="ARBA00008426"/>
    </source>
</evidence>
<comment type="subcellular location">
    <subcellularLocation>
        <location evidence="2 11">Cytoplasm</location>
    </subcellularLocation>
</comment>
<dbReference type="NCBIfam" id="NF002881">
    <property type="entry name" value="PRK03343.1"/>
    <property type="match status" value="1"/>
</dbReference>
<dbReference type="Pfam" id="PF00923">
    <property type="entry name" value="TAL_FSA"/>
    <property type="match status" value="1"/>
</dbReference>
<dbReference type="PANTHER" id="PTHR10683:SF31">
    <property type="entry name" value="TRANSALDOLASE"/>
    <property type="match status" value="1"/>
</dbReference>
<dbReference type="PANTHER" id="PTHR10683">
    <property type="entry name" value="TRANSALDOLASE"/>
    <property type="match status" value="1"/>
</dbReference>
<keyword evidence="13" id="KW-1185">Reference proteome</keyword>
<dbReference type="OrthoDB" id="9809101at2"/>
<dbReference type="InterPro" id="IPR004732">
    <property type="entry name" value="Transaldolase_2"/>
</dbReference>
<dbReference type="Gene3D" id="3.20.20.70">
    <property type="entry name" value="Aldolase class I"/>
    <property type="match status" value="1"/>
</dbReference>